<accession>A0A6J6XXH3</accession>
<keyword evidence="1" id="KW-0472">Membrane</keyword>
<proteinExistence type="predicted"/>
<evidence type="ECO:0000313" key="2">
    <source>
        <dbReference type="EMBL" id="CAB4800274.1"/>
    </source>
</evidence>
<keyword evidence="1" id="KW-0812">Transmembrane</keyword>
<name>A0A6J6XXH3_9ZZZZ</name>
<dbReference type="EMBL" id="CAFAAJ010000047">
    <property type="protein sequence ID" value="CAB4800274.1"/>
    <property type="molecule type" value="Genomic_DNA"/>
</dbReference>
<evidence type="ECO:0000256" key="1">
    <source>
        <dbReference type="SAM" id="Phobius"/>
    </source>
</evidence>
<feature type="transmembrane region" description="Helical" evidence="1">
    <location>
        <begin position="22"/>
        <end position="42"/>
    </location>
</feature>
<dbReference type="AlphaFoldDB" id="A0A6J6XXH3"/>
<gene>
    <name evidence="2" type="ORF">UFOPK3001_00910</name>
</gene>
<protein>
    <submittedName>
        <fullName evidence="2">Unannotated protein</fullName>
    </submittedName>
</protein>
<sequence>MLCVCAAVGADALIDVAAALVPSRRVAAVTAVLAIFFALLPLNEVRANRRSIDAHAVRRNETNGMALLGSLPKNCVLWAYWDLRTELFYLRYVEHVRPDVTILDHRSTALLGSSFAVSATSLYDGITSSALYRGRPVCFVPFPGERASSDTVVATALTRTDRPWGLSYRTPGEVYLLERRPSS</sequence>
<keyword evidence="1" id="KW-1133">Transmembrane helix</keyword>
<reference evidence="2" key="1">
    <citation type="submission" date="2020-05" db="EMBL/GenBank/DDBJ databases">
        <authorList>
            <person name="Chiriac C."/>
            <person name="Salcher M."/>
            <person name="Ghai R."/>
            <person name="Kavagutti S V."/>
        </authorList>
    </citation>
    <scope>NUCLEOTIDE SEQUENCE</scope>
</reference>
<organism evidence="2">
    <name type="scientific">freshwater metagenome</name>
    <dbReference type="NCBI Taxonomy" id="449393"/>
    <lineage>
        <taxon>unclassified sequences</taxon>
        <taxon>metagenomes</taxon>
        <taxon>ecological metagenomes</taxon>
    </lineage>
</organism>